<organism evidence="4 5">
    <name type="scientific">Canna indica</name>
    <name type="common">Indian-shot</name>
    <dbReference type="NCBI Taxonomy" id="4628"/>
    <lineage>
        <taxon>Eukaryota</taxon>
        <taxon>Viridiplantae</taxon>
        <taxon>Streptophyta</taxon>
        <taxon>Embryophyta</taxon>
        <taxon>Tracheophyta</taxon>
        <taxon>Spermatophyta</taxon>
        <taxon>Magnoliopsida</taxon>
        <taxon>Liliopsida</taxon>
        <taxon>Zingiberales</taxon>
        <taxon>Cannaceae</taxon>
        <taxon>Canna</taxon>
    </lineage>
</organism>
<dbReference type="Gene3D" id="3.40.1000.10">
    <property type="entry name" value="Mog1/PsbP, alpha/beta/alpha sandwich"/>
    <property type="match status" value="1"/>
</dbReference>
<keyword evidence="3" id="KW-0653">Protein transport</keyword>
<keyword evidence="5" id="KW-1185">Reference proteome</keyword>
<evidence type="ECO:0000313" key="4">
    <source>
        <dbReference type="EMBL" id="WOL01027.1"/>
    </source>
</evidence>
<dbReference type="AlphaFoldDB" id="A0AAQ3K333"/>
<dbReference type="SUPFAM" id="SSF55724">
    <property type="entry name" value="Mog1p/PsbP-like"/>
    <property type="match status" value="1"/>
</dbReference>
<evidence type="ECO:0000313" key="5">
    <source>
        <dbReference type="Proteomes" id="UP001327560"/>
    </source>
</evidence>
<dbReference type="GO" id="GO:0005085">
    <property type="term" value="F:guanyl-nucleotide exchange factor activity"/>
    <property type="evidence" value="ECO:0007669"/>
    <property type="project" value="TreeGrafter"/>
</dbReference>
<keyword evidence="2" id="KW-0813">Transport</keyword>
<proteinExistence type="inferred from homology"/>
<dbReference type="EMBL" id="CP136892">
    <property type="protein sequence ID" value="WOL01027.1"/>
    <property type="molecule type" value="Genomic_DNA"/>
</dbReference>
<evidence type="ECO:0000256" key="1">
    <source>
        <dbReference type="ARBA" id="ARBA00010307"/>
    </source>
</evidence>
<dbReference type="Pfam" id="PF04603">
    <property type="entry name" value="Mog1"/>
    <property type="match status" value="1"/>
</dbReference>
<dbReference type="GO" id="GO:0031267">
    <property type="term" value="F:small GTPase binding"/>
    <property type="evidence" value="ECO:0007669"/>
    <property type="project" value="TreeGrafter"/>
</dbReference>
<dbReference type="GO" id="GO:0005634">
    <property type="term" value="C:nucleus"/>
    <property type="evidence" value="ECO:0007669"/>
    <property type="project" value="TreeGrafter"/>
</dbReference>
<reference evidence="4 5" key="1">
    <citation type="submission" date="2023-10" db="EMBL/GenBank/DDBJ databases">
        <title>Chromosome-scale genome assembly provides insights into flower coloration mechanisms of Canna indica.</title>
        <authorList>
            <person name="Li C."/>
        </authorList>
    </citation>
    <scope>NUCLEOTIDE SEQUENCE [LARGE SCALE GENOMIC DNA]</scope>
    <source>
        <tissue evidence="4">Flower</tissue>
    </source>
</reference>
<comment type="similarity">
    <text evidence="1">Belongs to the MOG1 family.</text>
</comment>
<protein>
    <submittedName>
        <fullName evidence="4">Ran guanine nucleotide release factor</fullName>
    </submittedName>
</protein>
<sequence length="181" mass="20392">MNGEDCVQRPLFGGAISSWFPLRLQQDLSNITHVPDHQEVFSDPQQDESLVFELLELKHDVEDSGSAVRFLRDLAGEQDALETMNLPKYDRLYEYLVEGLASLNSPAIATTAVGLMVIAKGRQGREVQNLVRVYVANLRLQGISTDVVISAYEPILIDMRYTQKLMMISSLFLRRFGSESL</sequence>
<dbReference type="PANTHER" id="PTHR15837">
    <property type="entry name" value="RAN GUANINE NUCLEOTIDE RELEASE FACTOR"/>
    <property type="match status" value="1"/>
</dbReference>
<dbReference type="GO" id="GO:0006606">
    <property type="term" value="P:protein import into nucleus"/>
    <property type="evidence" value="ECO:0007669"/>
    <property type="project" value="TreeGrafter"/>
</dbReference>
<dbReference type="Proteomes" id="UP001327560">
    <property type="component" value="Chromosome 3"/>
</dbReference>
<dbReference type="InterPro" id="IPR016123">
    <property type="entry name" value="Mog1/PsbP_a/b/a-sand"/>
</dbReference>
<name>A0AAQ3K333_9LILI</name>
<gene>
    <name evidence="4" type="ORF">Cni_G09740</name>
</gene>
<dbReference type="InterPro" id="IPR007681">
    <property type="entry name" value="Mog1"/>
</dbReference>
<evidence type="ECO:0000256" key="3">
    <source>
        <dbReference type="ARBA" id="ARBA00022927"/>
    </source>
</evidence>
<dbReference type="PANTHER" id="PTHR15837:SF0">
    <property type="entry name" value="RAN GUANINE NUCLEOTIDE RELEASE FACTOR"/>
    <property type="match status" value="1"/>
</dbReference>
<evidence type="ECO:0000256" key="2">
    <source>
        <dbReference type="ARBA" id="ARBA00022448"/>
    </source>
</evidence>
<accession>A0AAQ3K333</accession>